<protein>
    <submittedName>
        <fullName evidence="1">Uncharacterized protein</fullName>
    </submittedName>
</protein>
<evidence type="ECO:0000313" key="2">
    <source>
        <dbReference type="Proteomes" id="UP001257060"/>
    </source>
</evidence>
<dbReference type="InterPro" id="IPR006311">
    <property type="entry name" value="TAT_signal"/>
</dbReference>
<evidence type="ECO:0000313" key="1">
    <source>
        <dbReference type="EMBL" id="MDS0299943.1"/>
    </source>
</evidence>
<keyword evidence="2" id="KW-1185">Reference proteome</keyword>
<comment type="caution">
    <text evidence="1">The sequence shown here is derived from an EMBL/GenBank/DDBJ whole genome shotgun (WGS) entry which is preliminary data.</text>
</comment>
<sequence length="155" mass="16805">MDGWESPLSRRRLLAASAAGAAAIAGCGGTSARNERAAARRNLGYVRVVNEDATDHTVHVMAEREDEVAFWSSYDLGGANSVSSPLPVKGPWVDDGGTYLLYFRLDDDETWTTFDTESTDADCYGLEVRIEDDGLGLWTEQRPPVCGRGTETAAE</sequence>
<name>A0ABU2GGK5_9EURY</name>
<organism evidence="1 2">
    <name type="scientific">Halogeometricum salsisoli</name>
    <dbReference type="NCBI Taxonomy" id="2950536"/>
    <lineage>
        <taxon>Archaea</taxon>
        <taxon>Methanobacteriati</taxon>
        <taxon>Methanobacteriota</taxon>
        <taxon>Stenosarchaea group</taxon>
        <taxon>Halobacteria</taxon>
        <taxon>Halobacteriales</taxon>
        <taxon>Haloferacaceae</taxon>
        <taxon>Halogeometricum</taxon>
    </lineage>
</organism>
<accession>A0ABU2GGK5</accession>
<gene>
    <name evidence="1" type="ORF">NDI76_14440</name>
</gene>
<proteinExistence type="predicted"/>
<dbReference type="PROSITE" id="PS51318">
    <property type="entry name" value="TAT"/>
    <property type="match status" value="1"/>
</dbReference>
<reference evidence="1 2" key="1">
    <citation type="submission" date="2022-06" db="EMBL/GenBank/DDBJ databases">
        <title>Halogeometricum sp. a new haloarchaeum isolate from saline soil.</title>
        <authorList>
            <person name="Strakova D."/>
            <person name="Galisteo C."/>
            <person name="Sanchez-Porro C."/>
            <person name="Ventosa A."/>
        </authorList>
    </citation>
    <scope>NUCLEOTIDE SEQUENCE [LARGE SCALE GENOMIC DNA]</scope>
    <source>
        <strain evidence="1 2">S1BR25-6</strain>
    </source>
</reference>
<dbReference type="Proteomes" id="UP001257060">
    <property type="component" value="Unassembled WGS sequence"/>
</dbReference>
<dbReference type="RefSeq" id="WP_310924791.1">
    <property type="nucleotide sequence ID" value="NZ_JAMQOP010000002.1"/>
</dbReference>
<dbReference type="EMBL" id="JAMQOP010000002">
    <property type="protein sequence ID" value="MDS0299943.1"/>
    <property type="molecule type" value="Genomic_DNA"/>
</dbReference>